<accession>B5SQ83</accession>
<gene>
    <name evidence="1" type="primary">rps8</name>
</gene>
<reference evidence="1" key="2">
    <citation type="journal article" date="2016" name="Genome Biol. Evol.">
        <title>Blastocystis mitochondrial genomes appear to show multiple independent gains and losses of start and stop codons.</title>
        <authorList>
            <person name="Jacob A.S."/>
            <person name="Andersen L.O."/>
            <person name="Pavinski Bitar P."/>
            <person name="Richards V.P."/>
            <person name="Shah S."/>
            <person name="Stanhope M.J."/>
            <person name="Stensvold C.R."/>
            <person name="Clark C.G."/>
        </authorList>
    </citation>
    <scope>NUCLEOTIDE SEQUENCE</scope>
    <source>
        <strain evidence="1">NandII</strain>
    </source>
</reference>
<name>B5SQ83_BLAHN</name>
<keyword evidence="1" id="KW-0689">Ribosomal protein</keyword>
<dbReference type="GO" id="GO:0005840">
    <property type="term" value="C:ribosome"/>
    <property type="evidence" value="ECO:0007669"/>
    <property type="project" value="UniProtKB-KW"/>
</dbReference>
<protein>
    <submittedName>
        <fullName evidence="1">Ribosomal protein S8</fullName>
    </submittedName>
</protein>
<reference evidence="1" key="1">
    <citation type="journal article" date="2008" name="Curr. Biol.">
        <title>Organelles in Blastocystis that blur the distinction between mitochondria and hydrogenosomes.</title>
        <authorList>
            <person name="Stechmann A."/>
            <person name="Hamblin K."/>
            <person name="Perez-Brocal V."/>
            <person name="Gaston D."/>
            <person name="Richmond G.S."/>
            <person name="van der Giezen M."/>
            <person name="Clark C.G."/>
            <person name="Roger A.J."/>
        </authorList>
    </citation>
    <scope>NUCLEOTIDE SEQUENCE</scope>
    <source>
        <strain evidence="1">NandII</strain>
    </source>
</reference>
<dbReference type="SUPFAM" id="SSF56047">
    <property type="entry name" value="Ribosomal protein S8"/>
    <property type="match status" value="1"/>
</dbReference>
<evidence type="ECO:0000313" key="1">
    <source>
        <dbReference type="EMBL" id="ACH86074.1"/>
    </source>
</evidence>
<dbReference type="GO" id="GO:0006412">
    <property type="term" value="P:translation"/>
    <property type="evidence" value="ECO:0007669"/>
    <property type="project" value="InterPro"/>
</dbReference>
<dbReference type="InterPro" id="IPR035987">
    <property type="entry name" value="Ribosomal_uS8_sf"/>
</dbReference>
<dbReference type="RefSeq" id="YP_002221393.1">
    <property type="nucleotide sequence ID" value="NC_011213.1"/>
</dbReference>
<geneLocation type="mitochondrion" evidence="1"/>
<sequence length="133" mass="15408">MLYLVYLVNSLNSAIRLRKSSVIITKFNSLTLAILKILQKLNIIESFLINPDFTKCTVFFNNIKSDVLDRKIICISKPNRYIYYSINDLIHLRSIDTYNDYIISINDKNSTIINIDDAIRLHKGGLLLLKINK</sequence>
<dbReference type="GO" id="GO:0003735">
    <property type="term" value="F:structural constituent of ribosome"/>
    <property type="evidence" value="ECO:0007669"/>
    <property type="project" value="InterPro"/>
</dbReference>
<proteinExistence type="predicted"/>
<keyword evidence="1" id="KW-0496">Mitochondrion</keyword>
<dbReference type="GeneID" id="6879824"/>
<keyword evidence="1" id="KW-0687">Ribonucleoprotein</keyword>
<dbReference type="AlphaFoldDB" id="B5SQ83"/>
<organism evidence="1">
    <name type="scientific">Blastocystis sp. subtype 1 (strain ATCC 50177 / NandII)</name>
    <dbReference type="NCBI Taxonomy" id="478820"/>
    <lineage>
        <taxon>Eukaryota</taxon>
        <taxon>Sar</taxon>
        <taxon>Stramenopiles</taxon>
        <taxon>Bigyra</taxon>
        <taxon>Opalozoa</taxon>
        <taxon>Opalinata</taxon>
        <taxon>Blastocystidae</taxon>
        <taxon>Blastocystis</taxon>
    </lineage>
</organism>
<dbReference type="EMBL" id="EF494740">
    <property type="protein sequence ID" value="ACH86074.1"/>
    <property type="molecule type" value="Genomic_DNA"/>
</dbReference>